<feature type="compositionally biased region" description="Gly residues" evidence="7">
    <location>
        <begin position="52"/>
        <end position="100"/>
    </location>
</feature>
<dbReference type="GO" id="GO:0016973">
    <property type="term" value="P:poly(A)+ mRNA export from nucleus"/>
    <property type="evidence" value="ECO:0007669"/>
    <property type="project" value="TreeGrafter"/>
</dbReference>
<dbReference type="InterPro" id="IPR002075">
    <property type="entry name" value="NTF2_dom"/>
</dbReference>
<dbReference type="InterPro" id="IPR032710">
    <property type="entry name" value="NTF2-like_dom_sf"/>
</dbReference>
<dbReference type="Proteomes" id="UP001194580">
    <property type="component" value="Unassembled WGS sequence"/>
</dbReference>
<feature type="compositionally biased region" description="Gly residues" evidence="7">
    <location>
        <begin position="16"/>
        <end position="31"/>
    </location>
</feature>
<dbReference type="InterPro" id="IPR009060">
    <property type="entry name" value="UBA-like_sf"/>
</dbReference>
<feature type="compositionally biased region" description="Low complexity" evidence="7">
    <location>
        <begin position="32"/>
        <end position="51"/>
    </location>
</feature>
<dbReference type="Pfam" id="PF03943">
    <property type="entry name" value="TAP_C"/>
    <property type="match status" value="1"/>
</dbReference>
<dbReference type="GO" id="GO:0003723">
    <property type="term" value="F:RNA binding"/>
    <property type="evidence" value="ECO:0007669"/>
    <property type="project" value="TreeGrafter"/>
</dbReference>
<dbReference type="Gene3D" id="1.10.8.10">
    <property type="entry name" value="DNA helicase RuvA subunit, C-terminal domain"/>
    <property type="match status" value="1"/>
</dbReference>
<reference evidence="9" key="1">
    <citation type="journal article" date="2020" name="Fungal Divers.">
        <title>Resolving the Mortierellaceae phylogeny through synthesis of multi-gene phylogenetics and phylogenomics.</title>
        <authorList>
            <person name="Vandepol N."/>
            <person name="Liber J."/>
            <person name="Desiro A."/>
            <person name="Na H."/>
            <person name="Kennedy M."/>
            <person name="Barry K."/>
            <person name="Grigoriev I.V."/>
            <person name="Miller A.N."/>
            <person name="O'Donnell K."/>
            <person name="Stajich J.E."/>
            <person name="Bonito G."/>
        </authorList>
    </citation>
    <scope>NUCLEOTIDE SEQUENCE</scope>
    <source>
        <strain evidence="9">NRRL 28262</strain>
    </source>
</reference>
<dbReference type="InterPro" id="IPR005637">
    <property type="entry name" value="TAP_C_dom"/>
</dbReference>
<dbReference type="SUPFAM" id="SSF54427">
    <property type="entry name" value="NTF2-like"/>
    <property type="match status" value="1"/>
</dbReference>
<keyword evidence="6" id="KW-0539">Nucleus</keyword>
<evidence type="ECO:0000259" key="8">
    <source>
        <dbReference type="SMART" id="SM00804"/>
    </source>
</evidence>
<comment type="similarity">
    <text evidence="2">Belongs to the NXF family.</text>
</comment>
<evidence type="ECO:0000256" key="4">
    <source>
        <dbReference type="ARBA" id="ARBA00022614"/>
    </source>
</evidence>
<feature type="domain" description="TAP-C" evidence="8">
    <location>
        <begin position="680"/>
        <end position="741"/>
    </location>
</feature>
<sequence>MNNRGRGRGLFRGSRGSQGGGSGQGGGGGGNTLNSNNNGNGNNQQNNNNHNNGGGGRGGGRGGRGGGSGGSGNYRGFSGFNGNGNGNGHGRGGGLVGGLGQHRTNFKRGNKSGRGSQANSLLRFRRGRHNTQPRFGNGNRGGGWASGSGNNSNSRQGQGQGQGQDQGRIIVFVKCKNKGQGSGQGSGQGVLGDPGLIEFLTEKTLPTVIEASNRRYYDHKDQTSFLVGDIGQAKALRALSGIRYNSHKLVITTSADGALSGASNRQGGDRQINATYSLSDVETVRSFIKSRANGSYLNLERMVGDSILRDGHVTSPGQNPDYDDFGPLIFRIAAELYPEVTTISLGFNGLISLQSVSSLSQYFPDLLHLSLRGNNISSLEELHYIGGDDKLLLLEELVLKDNPVWEEEIKIRATGSDGGYKTTLSNFFPKLLILDDDKIERVKLGHDVSMDELEFAKVALPVPIRGNYFDSRDTQSTVLEFLTSNDARFSCTVIQSESLTPQQDDANGYQKGQWNQNAPVQRNVWTEYSSRSRNLKATKDTNKVMSTLFVGNQVIVQNVLSKLPRTRHDLSDDSKICVDALRGINALQRDYIFVSVHGEYEELRRGASSQPVRKSFDRTFILVDASLNSIASNNGWKCLILSDHLTVREYNGYESWKPQPAMNIDPSLAAALDNTDSTVALRHPDGLSGKQHSMAEELMRHTGLTYQYSIQALVANGWNPEHTLTFIQSSLNNLPSHAWHLG</sequence>
<dbReference type="EMBL" id="JAAAIL010000365">
    <property type="protein sequence ID" value="KAG0276502.1"/>
    <property type="molecule type" value="Genomic_DNA"/>
</dbReference>
<keyword evidence="3" id="KW-0813">Transport</keyword>
<accession>A0AAD4H885</accession>
<dbReference type="InterPro" id="IPR001611">
    <property type="entry name" value="Leu-rich_rpt"/>
</dbReference>
<name>A0AAD4H885_9FUNG</name>
<comment type="subcellular location">
    <subcellularLocation>
        <location evidence="1">Nucleus</location>
    </subcellularLocation>
</comment>
<evidence type="ECO:0000256" key="7">
    <source>
        <dbReference type="SAM" id="MobiDB-lite"/>
    </source>
</evidence>
<evidence type="ECO:0000256" key="3">
    <source>
        <dbReference type="ARBA" id="ARBA00022448"/>
    </source>
</evidence>
<dbReference type="GO" id="GO:0005634">
    <property type="term" value="C:nucleus"/>
    <property type="evidence" value="ECO:0007669"/>
    <property type="project" value="UniProtKB-SubCell"/>
</dbReference>
<dbReference type="PROSITE" id="PS51450">
    <property type="entry name" value="LRR"/>
    <property type="match status" value="1"/>
</dbReference>
<evidence type="ECO:0000256" key="6">
    <source>
        <dbReference type="ARBA" id="ARBA00023242"/>
    </source>
</evidence>
<dbReference type="PANTHER" id="PTHR10662:SF22">
    <property type="entry name" value="NUCLEAR RNA EXPORT FACTOR 1"/>
    <property type="match status" value="1"/>
</dbReference>
<evidence type="ECO:0000256" key="5">
    <source>
        <dbReference type="ARBA" id="ARBA00022816"/>
    </source>
</evidence>
<keyword evidence="4" id="KW-0433">Leucine-rich repeat</keyword>
<dbReference type="InterPro" id="IPR032675">
    <property type="entry name" value="LRR_dom_sf"/>
</dbReference>
<evidence type="ECO:0000256" key="2">
    <source>
        <dbReference type="ARBA" id="ARBA00009285"/>
    </source>
</evidence>
<gene>
    <name evidence="9" type="primary">MEX67_2</name>
    <name evidence="9" type="ORF">BGZ95_007449</name>
</gene>
<proteinExistence type="inferred from homology"/>
<protein>
    <submittedName>
        <fullName evidence="9">Nuclear mRNA export, poly(A)+RNA binding protein</fullName>
    </submittedName>
</protein>
<keyword evidence="5" id="KW-0509">mRNA transport</keyword>
<comment type="caution">
    <text evidence="9">The sequence shown here is derived from an EMBL/GenBank/DDBJ whole genome shotgun (WGS) entry which is preliminary data.</text>
</comment>
<feature type="compositionally biased region" description="Low complexity" evidence="7">
    <location>
        <begin position="147"/>
        <end position="157"/>
    </location>
</feature>
<dbReference type="SUPFAM" id="SSF52058">
    <property type="entry name" value="L domain-like"/>
    <property type="match status" value="1"/>
</dbReference>
<dbReference type="Pfam" id="PF22602">
    <property type="entry name" value="NXF_NTF2"/>
    <property type="match status" value="1"/>
</dbReference>
<evidence type="ECO:0000313" key="10">
    <source>
        <dbReference type="Proteomes" id="UP001194580"/>
    </source>
</evidence>
<dbReference type="InterPro" id="IPR030217">
    <property type="entry name" value="NXF_fam"/>
</dbReference>
<dbReference type="PANTHER" id="PTHR10662">
    <property type="entry name" value="NUCLEAR RNA EXPORT FACTOR"/>
    <property type="match status" value="1"/>
</dbReference>
<dbReference type="AlphaFoldDB" id="A0AAD4H885"/>
<evidence type="ECO:0000256" key="1">
    <source>
        <dbReference type="ARBA" id="ARBA00004123"/>
    </source>
</evidence>
<dbReference type="SMART" id="SM00804">
    <property type="entry name" value="TAP_C"/>
    <property type="match status" value="1"/>
</dbReference>
<feature type="region of interest" description="Disordered" evidence="7">
    <location>
        <begin position="1"/>
        <end position="165"/>
    </location>
</feature>
<evidence type="ECO:0000313" key="9">
    <source>
        <dbReference type="EMBL" id="KAG0276502.1"/>
    </source>
</evidence>
<dbReference type="Gene3D" id="3.80.10.10">
    <property type="entry name" value="Ribonuclease Inhibitor"/>
    <property type="match status" value="1"/>
</dbReference>
<organism evidence="9 10">
    <name type="scientific">Linnemannia exigua</name>
    <dbReference type="NCBI Taxonomy" id="604196"/>
    <lineage>
        <taxon>Eukaryota</taxon>
        <taxon>Fungi</taxon>
        <taxon>Fungi incertae sedis</taxon>
        <taxon>Mucoromycota</taxon>
        <taxon>Mortierellomycotina</taxon>
        <taxon>Mortierellomycetes</taxon>
        <taxon>Mortierellales</taxon>
        <taxon>Mortierellaceae</taxon>
        <taxon>Linnemannia</taxon>
    </lineage>
</organism>
<dbReference type="SUPFAM" id="SSF46934">
    <property type="entry name" value="UBA-like"/>
    <property type="match status" value="1"/>
</dbReference>
<keyword evidence="10" id="KW-1185">Reference proteome</keyword>
<dbReference type="Gene3D" id="3.10.450.50">
    <property type="match status" value="1"/>
</dbReference>